<organism evidence="2 3">
    <name type="scientific">Microbulbifer echini</name>
    <dbReference type="NCBI Taxonomy" id="1529067"/>
    <lineage>
        <taxon>Bacteria</taxon>
        <taxon>Pseudomonadati</taxon>
        <taxon>Pseudomonadota</taxon>
        <taxon>Gammaproteobacteria</taxon>
        <taxon>Cellvibrionales</taxon>
        <taxon>Microbulbiferaceae</taxon>
        <taxon>Microbulbifer</taxon>
    </lineage>
</organism>
<keyword evidence="1" id="KW-0812">Transmembrane</keyword>
<comment type="caution">
    <text evidence="2">The sequence shown here is derived from an EMBL/GenBank/DDBJ whole genome shotgun (WGS) entry which is preliminary data.</text>
</comment>
<evidence type="ECO:0000313" key="3">
    <source>
        <dbReference type="Proteomes" id="UP001569414"/>
    </source>
</evidence>
<dbReference type="RefSeq" id="WP_371842593.1">
    <property type="nucleotide sequence ID" value="NZ_JBGMEL010000002.1"/>
</dbReference>
<dbReference type="EMBL" id="JBGMEL010000002">
    <property type="protein sequence ID" value="MFA0789561.1"/>
    <property type="molecule type" value="Genomic_DNA"/>
</dbReference>
<reference evidence="2 3" key="1">
    <citation type="submission" date="2024-08" db="EMBL/GenBank/DDBJ databases">
        <authorList>
            <person name="Ishaq N."/>
        </authorList>
    </citation>
    <scope>NUCLEOTIDE SEQUENCE [LARGE SCALE GENOMIC DNA]</scope>
    <source>
        <strain evidence="2 3">JCM 30400</strain>
    </source>
</reference>
<proteinExistence type="predicted"/>
<gene>
    <name evidence="2" type="ORF">ACCI51_03320</name>
</gene>
<dbReference type="Proteomes" id="UP001569414">
    <property type="component" value="Unassembled WGS sequence"/>
</dbReference>
<name>A0ABV4NJF5_9GAMM</name>
<keyword evidence="1" id="KW-0472">Membrane</keyword>
<protein>
    <submittedName>
        <fullName evidence="2">Uncharacterized protein</fullName>
    </submittedName>
</protein>
<feature type="transmembrane region" description="Helical" evidence="1">
    <location>
        <begin position="72"/>
        <end position="90"/>
    </location>
</feature>
<sequence>MKRSGILEVILLGLTLCAVISLSIAHSLMVTWIALEWLAFLCALSFVLPKASLITNFLSRTVSQALWPESRYWLWVLAIALNLIAIAETLRLKPL</sequence>
<keyword evidence="3" id="KW-1185">Reference proteome</keyword>
<evidence type="ECO:0000313" key="2">
    <source>
        <dbReference type="EMBL" id="MFA0789561.1"/>
    </source>
</evidence>
<keyword evidence="1" id="KW-1133">Transmembrane helix</keyword>
<accession>A0ABV4NJF5</accession>
<evidence type="ECO:0000256" key="1">
    <source>
        <dbReference type="SAM" id="Phobius"/>
    </source>
</evidence>
<feature type="transmembrane region" description="Helical" evidence="1">
    <location>
        <begin position="32"/>
        <end position="52"/>
    </location>
</feature>
<feature type="transmembrane region" description="Helical" evidence="1">
    <location>
        <begin position="6"/>
        <end position="25"/>
    </location>
</feature>